<name>A0AAJ6FVD4_9LACO</name>
<accession>A0AAJ6FVD4</accession>
<keyword evidence="2" id="KW-0964">Secreted</keyword>
<organism evidence="7 8">
    <name type="scientific">Ligilactobacillus animalis</name>
    <dbReference type="NCBI Taxonomy" id="1605"/>
    <lineage>
        <taxon>Bacteria</taxon>
        <taxon>Bacillati</taxon>
        <taxon>Bacillota</taxon>
        <taxon>Bacilli</taxon>
        <taxon>Lactobacillales</taxon>
        <taxon>Lactobacillaceae</taxon>
        <taxon>Ligilactobacillus</taxon>
    </lineage>
</organism>
<evidence type="ECO:0000313" key="8">
    <source>
        <dbReference type="Proteomes" id="UP001238155"/>
    </source>
</evidence>
<keyword evidence="1" id="KW-0134">Cell wall</keyword>
<evidence type="ECO:0000256" key="3">
    <source>
        <dbReference type="ARBA" id="ARBA00022729"/>
    </source>
</evidence>
<evidence type="ECO:0000259" key="6">
    <source>
        <dbReference type="PROSITE" id="PS50847"/>
    </source>
</evidence>
<evidence type="ECO:0000256" key="4">
    <source>
        <dbReference type="ARBA" id="ARBA00023088"/>
    </source>
</evidence>
<sequence length="168" mass="17277">MYINLQCYSAGGAITGRQIAEGVNTKTAYDAVNTPKIDGYEAQIKSTNANGVTVGSADDTVKANLDIPDEIVKDVKVPVNTGYYADKANVPGYTTSIVSVTPGVPGEDTPVEVPTTPALAKEAPQAAAELPQMGDANETTMAAVGAAIVAATLGLVGFGVKKKDEKNF</sequence>
<evidence type="ECO:0000256" key="1">
    <source>
        <dbReference type="ARBA" id="ARBA00022512"/>
    </source>
</evidence>
<protein>
    <recommendedName>
        <fullName evidence="6">Gram-positive cocci surface proteins LPxTG domain-containing protein</fullName>
    </recommendedName>
</protein>
<gene>
    <name evidence="7" type="ORF">QFF56_01800</name>
</gene>
<evidence type="ECO:0000256" key="5">
    <source>
        <dbReference type="SAM" id="Phobius"/>
    </source>
</evidence>
<dbReference type="Pfam" id="PF00746">
    <property type="entry name" value="Gram_pos_anchor"/>
    <property type="match status" value="1"/>
</dbReference>
<dbReference type="AlphaFoldDB" id="A0AAJ6FVD4"/>
<evidence type="ECO:0000256" key="2">
    <source>
        <dbReference type="ARBA" id="ARBA00022525"/>
    </source>
</evidence>
<dbReference type="InterPro" id="IPR019931">
    <property type="entry name" value="LPXTG_anchor"/>
</dbReference>
<proteinExistence type="predicted"/>
<feature type="domain" description="Gram-positive cocci surface proteins LPxTG" evidence="6">
    <location>
        <begin position="130"/>
        <end position="168"/>
    </location>
</feature>
<evidence type="ECO:0000313" key="7">
    <source>
        <dbReference type="EMBL" id="WHQ80477.1"/>
    </source>
</evidence>
<keyword evidence="5" id="KW-0812">Transmembrane</keyword>
<reference evidence="7" key="1">
    <citation type="submission" date="2023-04" db="EMBL/GenBank/DDBJ databases">
        <title>Four porcine-derived lactic acid bacteria strains analyses and their evaluation as potential probiotics based on genomics.</title>
        <authorList>
            <person name="Niu D."/>
        </authorList>
    </citation>
    <scope>NUCLEOTIDE SEQUENCE</scope>
    <source>
        <strain evidence="7">ZSB1</strain>
    </source>
</reference>
<dbReference type="Proteomes" id="UP001238155">
    <property type="component" value="Chromosome"/>
</dbReference>
<dbReference type="PROSITE" id="PS50847">
    <property type="entry name" value="GRAM_POS_ANCHORING"/>
    <property type="match status" value="1"/>
</dbReference>
<keyword evidence="5" id="KW-0472">Membrane</keyword>
<dbReference type="RefSeq" id="WP_278507549.1">
    <property type="nucleotide sequence ID" value="NZ_CAJKXD010000011.1"/>
</dbReference>
<dbReference type="EMBL" id="CP123751">
    <property type="protein sequence ID" value="WHQ80477.1"/>
    <property type="molecule type" value="Genomic_DNA"/>
</dbReference>
<feature type="transmembrane region" description="Helical" evidence="5">
    <location>
        <begin position="141"/>
        <end position="160"/>
    </location>
</feature>
<keyword evidence="4" id="KW-0572">Peptidoglycan-anchor</keyword>
<keyword evidence="3" id="KW-0732">Signal</keyword>
<keyword evidence="5" id="KW-1133">Transmembrane helix</keyword>